<dbReference type="Pfam" id="PF00994">
    <property type="entry name" value="MoCF_biosynth"/>
    <property type="match status" value="1"/>
</dbReference>
<keyword evidence="6" id="KW-0808">Transferase</keyword>
<dbReference type="EC" id="2.10.1.1" evidence="6"/>
<dbReference type="AlphaFoldDB" id="A0A9X9WT25"/>
<keyword evidence="6" id="KW-0500">Molybdenum</keyword>
<dbReference type="PANTHER" id="PTHR10192">
    <property type="entry name" value="MOLYBDOPTERIN BIOSYNTHESIS PROTEIN"/>
    <property type="match status" value="1"/>
</dbReference>
<proteinExistence type="inferred from homology"/>
<comment type="cofactor">
    <cofactor evidence="6">
        <name>Mg(2+)</name>
        <dbReference type="ChEBI" id="CHEBI:18420"/>
    </cofactor>
</comment>
<dbReference type="RefSeq" id="WP_211860681.1">
    <property type="nucleotide sequence ID" value="NZ_JAAEDM010000006.1"/>
</dbReference>
<dbReference type="Pfam" id="PF03454">
    <property type="entry name" value="MoeA_C"/>
    <property type="match status" value="1"/>
</dbReference>
<dbReference type="GO" id="GO:0006777">
    <property type="term" value="P:Mo-molybdopterin cofactor biosynthetic process"/>
    <property type="evidence" value="ECO:0007669"/>
    <property type="project" value="UniProtKB-UniRule"/>
</dbReference>
<evidence type="ECO:0000256" key="1">
    <source>
        <dbReference type="ARBA" id="ARBA00002901"/>
    </source>
</evidence>
<evidence type="ECO:0000259" key="7">
    <source>
        <dbReference type="SMART" id="SM00852"/>
    </source>
</evidence>
<dbReference type="InterPro" id="IPR036688">
    <property type="entry name" value="MoeA_C_domain_IV_sf"/>
</dbReference>
<dbReference type="Proteomes" id="UP001138751">
    <property type="component" value="Unassembled WGS sequence"/>
</dbReference>
<dbReference type="SUPFAM" id="SSF53218">
    <property type="entry name" value="Molybdenum cofactor biosynthesis proteins"/>
    <property type="match status" value="1"/>
</dbReference>
<dbReference type="SUPFAM" id="SSF63882">
    <property type="entry name" value="MoeA N-terminal region -like"/>
    <property type="match status" value="1"/>
</dbReference>
<dbReference type="GO" id="GO:0005829">
    <property type="term" value="C:cytosol"/>
    <property type="evidence" value="ECO:0007669"/>
    <property type="project" value="TreeGrafter"/>
</dbReference>
<organism evidence="8 9">
    <name type="scientific">Neoroseomonas soli</name>
    <dbReference type="NCBI Taxonomy" id="1081025"/>
    <lineage>
        <taxon>Bacteria</taxon>
        <taxon>Pseudomonadati</taxon>
        <taxon>Pseudomonadota</taxon>
        <taxon>Alphaproteobacteria</taxon>
        <taxon>Acetobacterales</taxon>
        <taxon>Acetobacteraceae</taxon>
        <taxon>Neoroseomonas</taxon>
    </lineage>
</organism>
<comment type="similarity">
    <text evidence="3 6">Belongs to the MoeA family.</text>
</comment>
<dbReference type="SUPFAM" id="SSF63867">
    <property type="entry name" value="MoeA C-terminal domain-like"/>
    <property type="match status" value="1"/>
</dbReference>
<dbReference type="InterPro" id="IPR036425">
    <property type="entry name" value="MoaB/Mog-like_dom_sf"/>
</dbReference>
<gene>
    <name evidence="8" type="ORF">GXW76_03890</name>
</gene>
<keyword evidence="4 6" id="KW-0501">Molybdenum cofactor biosynthesis</keyword>
<dbReference type="InterPro" id="IPR005111">
    <property type="entry name" value="MoeA_C_domain_IV"/>
</dbReference>
<dbReference type="InterPro" id="IPR036135">
    <property type="entry name" value="MoeA_linker/N_sf"/>
</dbReference>
<keyword evidence="6" id="KW-0460">Magnesium</keyword>
<dbReference type="GO" id="GO:0046872">
    <property type="term" value="F:metal ion binding"/>
    <property type="evidence" value="ECO:0007669"/>
    <property type="project" value="UniProtKB-UniRule"/>
</dbReference>
<reference evidence="8" key="1">
    <citation type="submission" date="2020-01" db="EMBL/GenBank/DDBJ databases">
        <authorList>
            <person name="Rat A."/>
        </authorList>
    </citation>
    <scope>NUCLEOTIDE SEQUENCE</scope>
    <source>
        <strain evidence="8">LMG 31231</strain>
    </source>
</reference>
<dbReference type="Gene3D" id="3.90.105.10">
    <property type="entry name" value="Molybdopterin biosynthesis moea protein, domain 2"/>
    <property type="match status" value="1"/>
</dbReference>
<dbReference type="InterPro" id="IPR038987">
    <property type="entry name" value="MoeA-like"/>
</dbReference>
<sequence>MDSPLRAPAPLRLAPLEDALSAWLALLPAPVAPRRIPAAAAVGRVLAESVQAATPVPAMPVALRDGWAVAAADTLGAGPYSPVVLAGPPLRVRPGDGLPPGTDAVLPPFDLEMTGPFAQAVQPVAPGEGVRRPGEDIAAGTVLRAAGERLRARDLPALAALGSAEAAVRVPRLAWIATGAEIATDPARDTNGPLLALLAAAEGADWSALPPRPGTPENTAAALRAAAPDHDLILLGGGSGEGAEDRSAEGLAAAGRVALHGIGARPGTTAGFGAVGGTPVLILPGRTEDALAAWLLLARPALAALSGLRGAAPAHARLARKVASGIGFAELVPLRVDARGLAEPLAIGALPPGAFAAADAVLVVPPGSEGYEPGADVPVMPL</sequence>
<reference evidence="8" key="2">
    <citation type="journal article" date="2021" name="Syst. Appl. Microbiol.">
        <title>Roseomonas hellenica sp. nov., isolated from roots of wild-growing Alkanna tinctoria.</title>
        <authorList>
            <person name="Rat A."/>
            <person name="Naranjo H.D."/>
            <person name="Lebbe L."/>
            <person name="Cnockaert M."/>
            <person name="Krigas N."/>
            <person name="Grigoriadou K."/>
            <person name="Maloupa E."/>
            <person name="Willems A."/>
        </authorList>
    </citation>
    <scope>NUCLEOTIDE SEQUENCE</scope>
    <source>
        <strain evidence="8">LMG 31231</strain>
    </source>
</reference>
<evidence type="ECO:0000256" key="4">
    <source>
        <dbReference type="ARBA" id="ARBA00023150"/>
    </source>
</evidence>
<evidence type="ECO:0000256" key="2">
    <source>
        <dbReference type="ARBA" id="ARBA00005046"/>
    </source>
</evidence>
<dbReference type="Pfam" id="PF03453">
    <property type="entry name" value="MoeA_N"/>
    <property type="match status" value="1"/>
</dbReference>
<comment type="function">
    <text evidence="1 6">Catalyzes the insertion of molybdate into adenylated molybdopterin with the concomitant release of AMP.</text>
</comment>
<dbReference type="EMBL" id="JAAEDM010000006">
    <property type="protein sequence ID" value="MBR0670304.1"/>
    <property type="molecule type" value="Genomic_DNA"/>
</dbReference>
<dbReference type="PANTHER" id="PTHR10192:SF5">
    <property type="entry name" value="GEPHYRIN"/>
    <property type="match status" value="1"/>
</dbReference>
<name>A0A9X9WT25_9PROT</name>
<protein>
    <recommendedName>
        <fullName evidence="6">Molybdopterin molybdenumtransferase</fullName>
        <ecNumber evidence="6">2.10.1.1</ecNumber>
    </recommendedName>
</protein>
<keyword evidence="9" id="KW-1185">Reference proteome</keyword>
<evidence type="ECO:0000256" key="5">
    <source>
        <dbReference type="ARBA" id="ARBA00047317"/>
    </source>
</evidence>
<dbReference type="GO" id="GO:0061599">
    <property type="term" value="F:molybdopterin molybdotransferase activity"/>
    <property type="evidence" value="ECO:0007669"/>
    <property type="project" value="UniProtKB-UniRule"/>
</dbReference>
<evidence type="ECO:0000313" key="9">
    <source>
        <dbReference type="Proteomes" id="UP001138751"/>
    </source>
</evidence>
<evidence type="ECO:0000256" key="3">
    <source>
        <dbReference type="ARBA" id="ARBA00010763"/>
    </source>
</evidence>
<evidence type="ECO:0000313" key="8">
    <source>
        <dbReference type="EMBL" id="MBR0670304.1"/>
    </source>
</evidence>
<dbReference type="SMART" id="SM00852">
    <property type="entry name" value="MoCF_biosynth"/>
    <property type="match status" value="1"/>
</dbReference>
<evidence type="ECO:0000256" key="6">
    <source>
        <dbReference type="RuleBase" id="RU365090"/>
    </source>
</evidence>
<comment type="pathway">
    <text evidence="2 6">Cofactor biosynthesis; molybdopterin biosynthesis.</text>
</comment>
<comment type="caution">
    <text evidence="8">The sequence shown here is derived from an EMBL/GenBank/DDBJ whole genome shotgun (WGS) entry which is preliminary data.</text>
</comment>
<dbReference type="Gene3D" id="3.40.980.10">
    <property type="entry name" value="MoaB/Mog-like domain"/>
    <property type="match status" value="1"/>
</dbReference>
<accession>A0A9X9WT25</accession>
<feature type="domain" description="MoaB/Mog" evidence="7">
    <location>
        <begin position="174"/>
        <end position="304"/>
    </location>
</feature>
<dbReference type="Gene3D" id="2.170.190.11">
    <property type="entry name" value="Molybdopterin biosynthesis moea protein, domain 3"/>
    <property type="match status" value="1"/>
</dbReference>
<comment type="catalytic activity">
    <reaction evidence="5">
        <text>adenylyl-molybdopterin + molybdate = Mo-molybdopterin + AMP + H(+)</text>
        <dbReference type="Rhea" id="RHEA:35047"/>
        <dbReference type="ChEBI" id="CHEBI:15378"/>
        <dbReference type="ChEBI" id="CHEBI:36264"/>
        <dbReference type="ChEBI" id="CHEBI:62727"/>
        <dbReference type="ChEBI" id="CHEBI:71302"/>
        <dbReference type="ChEBI" id="CHEBI:456215"/>
        <dbReference type="EC" id="2.10.1.1"/>
    </reaction>
</comment>
<dbReference type="InterPro" id="IPR001453">
    <property type="entry name" value="MoaB/Mog_dom"/>
</dbReference>
<keyword evidence="6" id="KW-0479">Metal-binding</keyword>
<dbReference type="Gene3D" id="2.40.340.10">
    <property type="entry name" value="MoeA, C-terminal, domain IV"/>
    <property type="match status" value="1"/>
</dbReference>
<dbReference type="InterPro" id="IPR005110">
    <property type="entry name" value="MoeA_linker/N"/>
</dbReference>